<evidence type="ECO:0000256" key="8">
    <source>
        <dbReference type="ARBA" id="ARBA00022840"/>
    </source>
</evidence>
<evidence type="ECO:0000256" key="5">
    <source>
        <dbReference type="ARBA" id="ARBA00022723"/>
    </source>
</evidence>
<dbReference type="OrthoDB" id="9778146at2"/>
<dbReference type="AlphaFoldDB" id="A0A0R2JMR2"/>
<protein>
    <recommendedName>
        <fullName evidence="11">Hydroxyethylthiazole kinase</fullName>
        <ecNumber evidence="11">2.7.1.50</ecNumber>
    </recommendedName>
    <alternativeName>
        <fullName evidence="11">4-methyl-5-beta-hydroxyethylthiazole kinase</fullName>
        <shortName evidence="11">TH kinase</shortName>
        <shortName evidence="11">Thz kinase</shortName>
    </alternativeName>
</protein>
<feature type="binding site" evidence="11">
    <location>
        <position position="186"/>
    </location>
    <ligand>
        <name>substrate</name>
    </ligand>
</feature>
<accession>A0A0R2JMR2</accession>
<name>A0A0R2JMR2_9LACO</name>
<evidence type="ECO:0000313" key="13">
    <source>
        <dbReference type="Proteomes" id="UP000051655"/>
    </source>
</evidence>
<feature type="binding site" evidence="11">
    <location>
        <position position="38"/>
    </location>
    <ligand>
        <name>substrate</name>
    </ligand>
</feature>
<dbReference type="NCBIfam" id="NF006830">
    <property type="entry name" value="PRK09355.1"/>
    <property type="match status" value="1"/>
</dbReference>
<dbReference type="GO" id="GO:0004417">
    <property type="term" value="F:hydroxyethylthiazole kinase activity"/>
    <property type="evidence" value="ECO:0007669"/>
    <property type="project" value="UniProtKB-UniRule"/>
</dbReference>
<dbReference type="HAMAP" id="MF_00228">
    <property type="entry name" value="Thz_kinase"/>
    <property type="match status" value="1"/>
</dbReference>
<dbReference type="InterPro" id="IPR029056">
    <property type="entry name" value="Ribokinase-like"/>
</dbReference>
<proteinExistence type="inferred from homology"/>
<feature type="binding site" evidence="11">
    <location>
        <position position="113"/>
    </location>
    <ligand>
        <name>ATP</name>
        <dbReference type="ChEBI" id="CHEBI:30616"/>
    </ligand>
</feature>
<keyword evidence="13" id="KW-1185">Reference proteome</keyword>
<dbReference type="GO" id="GO:0009228">
    <property type="term" value="P:thiamine biosynthetic process"/>
    <property type="evidence" value="ECO:0007669"/>
    <property type="project" value="UniProtKB-KW"/>
</dbReference>
<evidence type="ECO:0000313" key="12">
    <source>
        <dbReference type="EMBL" id="KRN75380.1"/>
    </source>
</evidence>
<dbReference type="GO" id="GO:0009229">
    <property type="term" value="P:thiamine diphosphate biosynthetic process"/>
    <property type="evidence" value="ECO:0007669"/>
    <property type="project" value="UniProtKB-UniRule"/>
</dbReference>
<comment type="cofactor">
    <cofactor evidence="2 11">
        <name>Mg(2+)</name>
        <dbReference type="ChEBI" id="CHEBI:18420"/>
    </cofactor>
</comment>
<dbReference type="InterPro" id="IPR000417">
    <property type="entry name" value="Hyethyz_kinase"/>
</dbReference>
<sequence>MLIERIRATQPMVLNYANTVTQQRVADSISMLGGSPLMTQALPEIEELVAASQAVVINLGTWNAAGMELMLQLGKSANAQGVPVVLDPVGVGLPQRSQMVQQLLQAVQFTVIRGNAAEIAWFAQVKGQGKGIDAAQDVAVDGTIAQQASERTGAVILQSGPVDVIADRDHWVTQTRSNPMLAQNVGMGDVLSSLTGCFLAVAEDSFQAAVAAAQCMAVAGARASQRIGQHPGQLPACLLDELSWIDDAALDLD</sequence>
<keyword evidence="6 11" id="KW-0547">Nucleotide-binding</keyword>
<dbReference type="STRING" id="1616.IV73_GL000545"/>
<comment type="caution">
    <text evidence="12">The sequence shown here is derived from an EMBL/GenBank/DDBJ whole genome shotgun (WGS) entry which is preliminary data.</text>
</comment>
<dbReference type="CDD" id="cd01170">
    <property type="entry name" value="THZ_kinase"/>
    <property type="match status" value="1"/>
</dbReference>
<dbReference type="GO" id="GO:0000287">
    <property type="term" value="F:magnesium ion binding"/>
    <property type="evidence" value="ECO:0007669"/>
    <property type="project" value="UniProtKB-UniRule"/>
</dbReference>
<evidence type="ECO:0000256" key="3">
    <source>
        <dbReference type="ARBA" id="ARBA00004868"/>
    </source>
</evidence>
<comment type="function">
    <text evidence="11">Catalyzes the phosphorylation of the hydroxyl group of 4-methyl-5-beta-hydroxyethylthiazole (THZ).</text>
</comment>
<keyword evidence="10 11" id="KW-0784">Thiamine biosynthesis</keyword>
<comment type="similarity">
    <text evidence="11">Belongs to the Thz kinase family.</text>
</comment>
<evidence type="ECO:0000256" key="11">
    <source>
        <dbReference type="HAMAP-Rule" id="MF_00228"/>
    </source>
</evidence>
<evidence type="ECO:0000256" key="1">
    <source>
        <dbReference type="ARBA" id="ARBA00001771"/>
    </source>
</evidence>
<dbReference type="PANTHER" id="PTHR12592">
    <property type="entry name" value="ATP-DEPENDENT (S)-NAD(P)H-HYDRATE DEHYDRATASE FAMILY MEMBER"/>
    <property type="match status" value="1"/>
</dbReference>
<dbReference type="EC" id="2.7.1.50" evidence="11"/>
<keyword evidence="8 11" id="KW-0067">ATP-binding</keyword>
<organism evidence="12 13">
    <name type="scientific">Weissella kandleri</name>
    <dbReference type="NCBI Taxonomy" id="1616"/>
    <lineage>
        <taxon>Bacteria</taxon>
        <taxon>Bacillati</taxon>
        <taxon>Bacillota</taxon>
        <taxon>Bacilli</taxon>
        <taxon>Lactobacillales</taxon>
        <taxon>Lactobacillaceae</taxon>
        <taxon>Weissella</taxon>
    </lineage>
</organism>
<evidence type="ECO:0000256" key="6">
    <source>
        <dbReference type="ARBA" id="ARBA00022741"/>
    </source>
</evidence>
<dbReference type="SUPFAM" id="SSF53613">
    <property type="entry name" value="Ribokinase-like"/>
    <property type="match status" value="1"/>
</dbReference>
<dbReference type="PIRSF" id="PIRSF000513">
    <property type="entry name" value="Thz_kinase"/>
    <property type="match status" value="1"/>
</dbReference>
<evidence type="ECO:0000256" key="4">
    <source>
        <dbReference type="ARBA" id="ARBA00022679"/>
    </source>
</evidence>
<evidence type="ECO:0000256" key="2">
    <source>
        <dbReference type="ARBA" id="ARBA00001946"/>
    </source>
</evidence>
<dbReference type="PANTHER" id="PTHR12592:SF0">
    <property type="entry name" value="ATP-DEPENDENT (S)-NAD(P)H-HYDRATE DEHYDRATASE"/>
    <property type="match status" value="1"/>
</dbReference>
<reference evidence="12 13" key="1">
    <citation type="journal article" date="2015" name="Genome Announc.">
        <title>Expanding the biotechnology potential of lactobacilli through comparative genomics of 213 strains and associated genera.</title>
        <authorList>
            <person name="Sun Z."/>
            <person name="Harris H.M."/>
            <person name="McCann A."/>
            <person name="Guo C."/>
            <person name="Argimon S."/>
            <person name="Zhang W."/>
            <person name="Yang X."/>
            <person name="Jeffery I.B."/>
            <person name="Cooney J.C."/>
            <person name="Kagawa T.F."/>
            <person name="Liu W."/>
            <person name="Song Y."/>
            <person name="Salvetti E."/>
            <person name="Wrobel A."/>
            <person name="Rasinkangas P."/>
            <person name="Parkhill J."/>
            <person name="Rea M.C."/>
            <person name="O'Sullivan O."/>
            <person name="Ritari J."/>
            <person name="Douillard F.P."/>
            <person name="Paul Ross R."/>
            <person name="Yang R."/>
            <person name="Briner A.E."/>
            <person name="Felis G.E."/>
            <person name="de Vos W.M."/>
            <person name="Barrangou R."/>
            <person name="Klaenhammer T.R."/>
            <person name="Caufield P.W."/>
            <person name="Cui Y."/>
            <person name="Zhang H."/>
            <person name="O'Toole P.W."/>
        </authorList>
    </citation>
    <scope>NUCLEOTIDE SEQUENCE [LARGE SCALE GENOMIC DNA]</scope>
    <source>
        <strain evidence="12 13">DSM 20593</strain>
    </source>
</reference>
<dbReference type="GO" id="GO:0110051">
    <property type="term" value="P:metabolite repair"/>
    <property type="evidence" value="ECO:0007669"/>
    <property type="project" value="TreeGrafter"/>
</dbReference>
<evidence type="ECO:0000256" key="10">
    <source>
        <dbReference type="ARBA" id="ARBA00022977"/>
    </source>
</evidence>
<dbReference type="PATRIC" id="fig|1616.3.peg.561"/>
<dbReference type="RefSeq" id="WP_057754402.1">
    <property type="nucleotide sequence ID" value="NZ_JQBP01000002.1"/>
</dbReference>
<keyword evidence="9 11" id="KW-0460">Magnesium</keyword>
<dbReference type="Pfam" id="PF02110">
    <property type="entry name" value="HK"/>
    <property type="match status" value="1"/>
</dbReference>
<dbReference type="Proteomes" id="UP000051655">
    <property type="component" value="Unassembled WGS sequence"/>
</dbReference>
<evidence type="ECO:0000256" key="7">
    <source>
        <dbReference type="ARBA" id="ARBA00022777"/>
    </source>
</evidence>
<dbReference type="UniPathway" id="UPA00060">
    <property type="reaction ID" value="UER00139"/>
</dbReference>
<keyword evidence="4 11" id="KW-0808">Transferase</keyword>
<evidence type="ECO:0000256" key="9">
    <source>
        <dbReference type="ARBA" id="ARBA00022842"/>
    </source>
</evidence>
<keyword evidence="5 11" id="KW-0479">Metal-binding</keyword>
<comment type="catalytic activity">
    <reaction evidence="1 11">
        <text>5-(2-hydroxyethyl)-4-methylthiazole + ATP = 4-methyl-5-(2-phosphooxyethyl)-thiazole + ADP + H(+)</text>
        <dbReference type="Rhea" id="RHEA:24212"/>
        <dbReference type="ChEBI" id="CHEBI:15378"/>
        <dbReference type="ChEBI" id="CHEBI:17957"/>
        <dbReference type="ChEBI" id="CHEBI:30616"/>
        <dbReference type="ChEBI" id="CHEBI:58296"/>
        <dbReference type="ChEBI" id="CHEBI:456216"/>
        <dbReference type="EC" id="2.7.1.50"/>
    </reaction>
</comment>
<dbReference type="EMBL" id="JQBP01000002">
    <property type="protein sequence ID" value="KRN75380.1"/>
    <property type="molecule type" value="Genomic_DNA"/>
</dbReference>
<feature type="binding site" evidence="11">
    <location>
        <position position="159"/>
    </location>
    <ligand>
        <name>ATP</name>
        <dbReference type="ChEBI" id="CHEBI:30616"/>
    </ligand>
</feature>
<dbReference type="Gene3D" id="3.40.1190.20">
    <property type="match status" value="1"/>
</dbReference>
<dbReference type="PRINTS" id="PR01099">
    <property type="entry name" value="HYETHTZKNASE"/>
</dbReference>
<dbReference type="GO" id="GO:0005524">
    <property type="term" value="F:ATP binding"/>
    <property type="evidence" value="ECO:0007669"/>
    <property type="project" value="UniProtKB-UniRule"/>
</dbReference>
<keyword evidence="7 11" id="KW-0418">Kinase</keyword>
<comment type="pathway">
    <text evidence="3 11">Cofactor biosynthesis; thiamine diphosphate biosynthesis; 4-methyl-5-(2-phosphoethyl)-thiazole from 5-(2-hydroxyethyl)-4-methylthiazole: step 1/1.</text>
</comment>
<gene>
    <name evidence="11" type="primary">thiM</name>
    <name evidence="12" type="ORF">IV73_GL000545</name>
</gene>